<comment type="caution">
    <text evidence="1">The sequence shown here is derived from an EMBL/GenBank/DDBJ whole genome shotgun (WGS) entry which is preliminary data.</text>
</comment>
<keyword evidence="2" id="KW-1185">Reference proteome</keyword>
<evidence type="ECO:0000313" key="2">
    <source>
        <dbReference type="Proteomes" id="UP000188268"/>
    </source>
</evidence>
<dbReference type="Proteomes" id="UP000188268">
    <property type="component" value="Unassembled WGS sequence"/>
</dbReference>
<name>A0A1R3J4E8_COCAP</name>
<dbReference type="AlphaFoldDB" id="A0A1R3J4E8"/>
<protein>
    <submittedName>
        <fullName evidence="1">Uncharacterized protein</fullName>
    </submittedName>
</protein>
<sequence length="31" mass="3500">ALLGFKAIYPHGKYKIKILLIFQAPRSEARG</sequence>
<dbReference type="EMBL" id="AWWV01008622">
    <property type="protein sequence ID" value="OMO89707.1"/>
    <property type="molecule type" value="Genomic_DNA"/>
</dbReference>
<proteinExistence type="predicted"/>
<evidence type="ECO:0000313" key="1">
    <source>
        <dbReference type="EMBL" id="OMO89707.1"/>
    </source>
</evidence>
<accession>A0A1R3J4E8</accession>
<dbReference type="Gramene" id="OMO89707">
    <property type="protein sequence ID" value="OMO89707"/>
    <property type="gene ID" value="CCACVL1_07683"/>
</dbReference>
<gene>
    <name evidence="1" type="ORF">CCACVL1_07683</name>
</gene>
<feature type="non-terminal residue" evidence="1">
    <location>
        <position position="1"/>
    </location>
</feature>
<organism evidence="1 2">
    <name type="scientific">Corchorus capsularis</name>
    <name type="common">Jute</name>
    <dbReference type="NCBI Taxonomy" id="210143"/>
    <lineage>
        <taxon>Eukaryota</taxon>
        <taxon>Viridiplantae</taxon>
        <taxon>Streptophyta</taxon>
        <taxon>Embryophyta</taxon>
        <taxon>Tracheophyta</taxon>
        <taxon>Spermatophyta</taxon>
        <taxon>Magnoliopsida</taxon>
        <taxon>eudicotyledons</taxon>
        <taxon>Gunneridae</taxon>
        <taxon>Pentapetalae</taxon>
        <taxon>rosids</taxon>
        <taxon>malvids</taxon>
        <taxon>Malvales</taxon>
        <taxon>Malvaceae</taxon>
        <taxon>Grewioideae</taxon>
        <taxon>Apeibeae</taxon>
        <taxon>Corchorus</taxon>
    </lineage>
</organism>
<reference evidence="1 2" key="1">
    <citation type="submission" date="2013-09" db="EMBL/GenBank/DDBJ databases">
        <title>Corchorus capsularis genome sequencing.</title>
        <authorList>
            <person name="Alam M."/>
            <person name="Haque M.S."/>
            <person name="Islam M.S."/>
            <person name="Emdad E.M."/>
            <person name="Islam M.M."/>
            <person name="Ahmed B."/>
            <person name="Halim A."/>
            <person name="Hossen Q.M.M."/>
            <person name="Hossain M.Z."/>
            <person name="Ahmed R."/>
            <person name="Khan M.M."/>
            <person name="Islam R."/>
            <person name="Rashid M.M."/>
            <person name="Khan S.A."/>
            <person name="Rahman M.S."/>
            <person name="Alam M."/>
        </authorList>
    </citation>
    <scope>NUCLEOTIDE SEQUENCE [LARGE SCALE GENOMIC DNA]</scope>
    <source>
        <strain evidence="2">cv. CVL-1</strain>
        <tissue evidence="1">Whole seedling</tissue>
    </source>
</reference>